<evidence type="ECO:0000313" key="1">
    <source>
        <dbReference type="EMBL" id="STY71168.1"/>
    </source>
</evidence>
<sequence>MQIMLTDKETEKAFELLDELLEEYNIPNKKSEDGIARIDGLTVEEYFKTNPLFDEDKEK</sequence>
<organism evidence="1 2">
    <name type="scientific">Megamonas hypermegale</name>
    <dbReference type="NCBI Taxonomy" id="158847"/>
    <lineage>
        <taxon>Bacteria</taxon>
        <taxon>Bacillati</taxon>
        <taxon>Bacillota</taxon>
        <taxon>Negativicutes</taxon>
        <taxon>Selenomonadales</taxon>
        <taxon>Selenomonadaceae</taxon>
        <taxon>Megamonas</taxon>
    </lineage>
</organism>
<dbReference type="Proteomes" id="UP000255234">
    <property type="component" value="Unassembled WGS sequence"/>
</dbReference>
<accession>A0A378NYT6</accession>
<protein>
    <submittedName>
        <fullName evidence="1">Uncharacterized protein</fullName>
    </submittedName>
</protein>
<name>A0A378NYT6_9FIRM</name>
<gene>
    <name evidence="1" type="ORF">NCTC10571_01324</name>
</gene>
<dbReference type="AlphaFoldDB" id="A0A378NYT6"/>
<reference evidence="1 2" key="1">
    <citation type="submission" date="2018-06" db="EMBL/GenBank/DDBJ databases">
        <authorList>
            <consortium name="Pathogen Informatics"/>
            <person name="Doyle S."/>
        </authorList>
    </citation>
    <scope>NUCLEOTIDE SEQUENCE [LARGE SCALE GENOMIC DNA]</scope>
    <source>
        <strain evidence="1 2">NCTC10571</strain>
    </source>
</reference>
<proteinExistence type="predicted"/>
<dbReference type="EMBL" id="UGPP01000001">
    <property type="protein sequence ID" value="STY71168.1"/>
    <property type="molecule type" value="Genomic_DNA"/>
</dbReference>
<evidence type="ECO:0000313" key="2">
    <source>
        <dbReference type="Proteomes" id="UP000255234"/>
    </source>
</evidence>